<comment type="caution">
    <text evidence="1">The sequence shown here is derived from an EMBL/GenBank/DDBJ whole genome shotgun (WGS) entry which is preliminary data.</text>
</comment>
<protein>
    <recommendedName>
        <fullName evidence="3">PIN domain-containing protein</fullName>
    </recommendedName>
</protein>
<sequence>MVVFDTSVLLLALDPSTAPPLDPVTKTPLPRAIERVEHLIHQLAEEKQTIIIPTPVLTEIMVYAATAGVRWLQYFNGTAVFRIAPFDQRAAIEAAISIKDSLDRGGLRIDATDSGVSRGKVKFDRQIVAIAKVEGADAIYSDDDHIASIGKATGLRVHRTWELDLPPEDPQHSMKFDE</sequence>
<reference evidence="1 2" key="1">
    <citation type="submission" date="2017-08" db="EMBL/GenBank/DDBJ databases">
        <title>Infants hospitalized years apart are colonized by the same room-sourced microbial strains.</title>
        <authorList>
            <person name="Brooks B."/>
            <person name="Olm M.R."/>
            <person name="Firek B.A."/>
            <person name="Baker R."/>
            <person name="Thomas B.C."/>
            <person name="Morowitz M.J."/>
            <person name="Banfield J.F."/>
        </authorList>
    </citation>
    <scope>NUCLEOTIDE SEQUENCE [LARGE SCALE GENOMIC DNA]</scope>
    <source>
        <strain evidence="1">S2_005_002_R2_34</strain>
    </source>
</reference>
<dbReference type="InterPro" id="IPR029060">
    <property type="entry name" value="PIN-like_dom_sf"/>
</dbReference>
<organism evidence="1 2">
    <name type="scientific">Rhodovulum sulfidophilum</name>
    <name type="common">Rhodobacter sulfidophilus</name>
    <dbReference type="NCBI Taxonomy" id="35806"/>
    <lineage>
        <taxon>Bacteria</taxon>
        <taxon>Pseudomonadati</taxon>
        <taxon>Pseudomonadota</taxon>
        <taxon>Alphaproteobacteria</taxon>
        <taxon>Rhodobacterales</taxon>
        <taxon>Paracoccaceae</taxon>
        <taxon>Rhodovulum</taxon>
    </lineage>
</organism>
<evidence type="ECO:0008006" key="3">
    <source>
        <dbReference type="Google" id="ProtNLM"/>
    </source>
</evidence>
<gene>
    <name evidence="1" type="ORF">DI556_13185</name>
</gene>
<dbReference type="SUPFAM" id="SSF88723">
    <property type="entry name" value="PIN domain-like"/>
    <property type="match status" value="1"/>
</dbReference>
<evidence type="ECO:0000313" key="2">
    <source>
        <dbReference type="Proteomes" id="UP000249185"/>
    </source>
</evidence>
<name>A0A2W5N5Q7_RHOSU</name>
<dbReference type="Gene3D" id="3.40.50.1010">
    <property type="entry name" value="5'-nuclease"/>
    <property type="match status" value="1"/>
</dbReference>
<accession>A0A2W5N5Q7</accession>
<evidence type="ECO:0000313" key="1">
    <source>
        <dbReference type="EMBL" id="PZQ48766.1"/>
    </source>
</evidence>
<dbReference type="Proteomes" id="UP000249185">
    <property type="component" value="Unassembled WGS sequence"/>
</dbReference>
<dbReference type="AlphaFoldDB" id="A0A2W5N5Q7"/>
<dbReference type="EMBL" id="QFPW01000010">
    <property type="protein sequence ID" value="PZQ48766.1"/>
    <property type="molecule type" value="Genomic_DNA"/>
</dbReference>
<proteinExistence type="predicted"/>